<evidence type="ECO:0000256" key="1">
    <source>
        <dbReference type="ARBA" id="ARBA00004123"/>
    </source>
</evidence>
<feature type="compositionally biased region" description="Basic and acidic residues" evidence="6">
    <location>
        <begin position="126"/>
        <end position="143"/>
    </location>
</feature>
<keyword evidence="4" id="KW-0862">Zinc</keyword>
<dbReference type="STRING" id="158441.A0A226E9C7"/>
<feature type="compositionally biased region" description="Low complexity" evidence="6">
    <location>
        <begin position="518"/>
        <end position="528"/>
    </location>
</feature>
<name>A0A226E9C7_FOLCA</name>
<feature type="region of interest" description="Disordered" evidence="6">
    <location>
        <begin position="424"/>
        <end position="549"/>
    </location>
</feature>
<proteinExistence type="predicted"/>
<sequence>MMRYGRDDERSPESPPPYDSYQGRCLYTSRTKIRIETDEESFQYSLDRSGYETGSGRQDNRGDFEDVGGFSNSPGSSIRRDRIHETGRDTGRDKGGFWSHEDRPRSRGITISHESHSSRQSTQENSYRDRSNSNSSRDGRPLYDLESGISGIGMSFRTAADSGDNKRRGLITPPPPRPKNCCWNCKGDHMITECTVPKDPMRIAVNRKAFLASKPQRTDFSGGGRPKRYHEEQPRSNTRPGILSDTLRYAMDLEPEEVPIHVYRMRIFGYPPGWLENAMEEATGGLKLYGDSIMTTSRKDPKIDPDNIIRYPGYNAPMPFGQSDRSKDYNCPRYRPEDSVDNMIRKLNSKNLVSQGDGIVSQTMQPPQFDSLLGLDRPVLNDGASHGVGRGRFVEVDTLPRHLQPGGRGMQNARPVFQGRIDREIRPMSRPTQLIVEQEIDKRYLPKPSRPTSQKRSRRHTRSPSPSLLRDANMLHSMIPKPSGNFGRSDSPVIMNLPSASGSQRNAATGNSDDESRGGSSAGSTGSSNDFVPVSPVAKRKKETKKSASDDDVIIISSETELKSTVDYDSDCLVIDDKSVSPSKSTSSCASPQKKIVPNRSSVAKKSSRVIVEDWENDDDENGSDNNSSKFVTTSNQRPASPGSSTGDEETFVVNLDFETAARAKKARGSGFQEKFDEDWETGSANSDRLVIDEEHEDEEEVIKTNDTQCNVSAIEDLEPEVTVVNTEKTISPVREFIPSNPKNEVIKEVLLAQLGEGDRTDENEESFTSLPAFEKFAQGLPEMVFEDAAPRIGRLDKVLQVLKTRKSAGNNIISPDQP</sequence>
<dbReference type="Proteomes" id="UP000198287">
    <property type="component" value="Unassembled WGS sequence"/>
</dbReference>
<dbReference type="Pfam" id="PF04046">
    <property type="entry name" value="PSP"/>
    <property type="match status" value="1"/>
</dbReference>
<feature type="domain" description="PSP proline-rich" evidence="7">
    <location>
        <begin position="235"/>
        <end position="288"/>
    </location>
</feature>
<comment type="subcellular location">
    <subcellularLocation>
        <location evidence="1">Nucleus</location>
    </subcellularLocation>
</comment>
<evidence type="ECO:0000256" key="5">
    <source>
        <dbReference type="ARBA" id="ARBA00023242"/>
    </source>
</evidence>
<feature type="region of interest" description="Disordered" evidence="6">
    <location>
        <begin position="1"/>
        <end position="176"/>
    </location>
</feature>
<dbReference type="SMART" id="SM00581">
    <property type="entry name" value="PSP"/>
    <property type="match status" value="1"/>
</dbReference>
<dbReference type="GO" id="GO:0008270">
    <property type="term" value="F:zinc ion binding"/>
    <property type="evidence" value="ECO:0007669"/>
    <property type="project" value="UniProtKB-KW"/>
</dbReference>
<dbReference type="GO" id="GO:0003723">
    <property type="term" value="F:RNA binding"/>
    <property type="evidence" value="ECO:0007669"/>
    <property type="project" value="TreeGrafter"/>
</dbReference>
<feature type="region of interest" description="Disordered" evidence="6">
    <location>
        <begin position="667"/>
        <end position="689"/>
    </location>
</feature>
<dbReference type="InterPro" id="IPR006568">
    <property type="entry name" value="PSP_pro-rich"/>
</dbReference>
<feature type="compositionally biased region" description="Polar residues" evidence="6">
    <location>
        <begin position="630"/>
        <end position="646"/>
    </location>
</feature>
<evidence type="ECO:0000256" key="2">
    <source>
        <dbReference type="ARBA" id="ARBA00022723"/>
    </source>
</evidence>
<feature type="region of interest" description="Disordered" evidence="6">
    <location>
        <begin position="577"/>
        <end position="650"/>
    </location>
</feature>
<evidence type="ECO:0000256" key="4">
    <source>
        <dbReference type="ARBA" id="ARBA00022833"/>
    </source>
</evidence>
<dbReference type="AlphaFoldDB" id="A0A226E9C7"/>
<dbReference type="OrthoDB" id="8026949at2759"/>
<reference evidence="8 9" key="1">
    <citation type="submission" date="2015-12" db="EMBL/GenBank/DDBJ databases">
        <title>The genome of Folsomia candida.</title>
        <authorList>
            <person name="Faddeeva A."/>
            <person name="Derks M.F."/>
            <person name="Anvar Y."/>
            <person name="Smit S."/>
            <person name="Van Straalen N."/>
            <person name="Roelofs D."/>
        </authorList>
    </citation>
    <scope>NUCLEOTIDE SEQUENCE [LARGE SCALE GENOMIC DNA]</scope>
    <source>
        <strain evidence="8 9">VU population</strain>
        <tissue evidence="8">Whole body</tissue>
    </source>
</reference>
<evidence type="ECO:0000256" key="6">
    <source>
        <dbReference type="SAM" id="MobiDB-lite"/>
    </source>
</evidence>
<protein>
    <submittedName>
        <fullName evidence="8">Zinc finger CCHC domain-containing protein 8</fullName>
    </submittedName>
</protein>
<feature type="compositionally biased region" description="Basic and acidic residues" evidence="6">
    <location>
        <begin position="1"/>
        <end position="12"/>
    </location>
</feature>
<evidence type="ECO:0000256" key="3">
    <source>
        <dbReference type="ARBA" id="ARBA00022771"/>
    </source>
</evidence>
<evidence type="ECO:0000313" key="8">
    <source>
        <dbReference type="EMBL" id="OXA53216.1"/>
    </source>
</evidence>
<feature type="compositionally biased region" description="Basic and acidic residues" evidence="6">
    <location>
        <begin position="78"/>
        <end position="105"/>
    </location>
</feature>
<feature type="compositionally biased region" description="Polar residues" evidence="6">
    <location>
        <begin position="498"/>
        <end position="511"/>
    </location>
</feature>
<dbReference type="EMBL" id="LNIX01000006">
    <property type="protein sequence ID" value="OXA53216.1"/>
    <property type="molecule type" value="Genomic_DNA"/>
</dbReference>
<keyword evidence="2" id="KW-0479">Metal-binding</keyword>
<keyword evidence="3" id="KW-0863">Zinc-finger</keyword>
<evidence type="ECO:0000259" key="7">
    <source>
        <dbReference type="SMART" id="SM00581"/>
    </source>
</evidence>
<feature type="compositionally biased region" description="Basic residues" evidence="6">
    <location>
        <begin position="453"/>
        <end position="462"/>
    </location>
</feature>
<keyword evidence="5" id="KW-0539">Nucleus</keyword>
<dbReference type="PANTHER" id="PTHR13316:SF0">
    <property type="entry name" value="ZINC FINGER CCHC DOMAIN-CONTAINING PROTEIN 8"/>
    <property type="match status" value="1"/>
</dbReference>
<dbReference type="PANTHER" id="PTHR13316">
    <property type="entry name" value="ZINC FINGER, CCHC DOMAIN CONTAINING 8"/>
    <property type="match status" value="1"/>
</dbReference>
<comment type="caution">
    <text evidence="8">The sequence shown here is derived from an EMBL/GenBank/DDBJ whole genome shotgun (WGS) entry which is preliminary data.</text>
</comment>
<accession>A0A226E9C7</accession>
<dbReference type="GO" id="GO:0071013">
    <property type="term" value="C:catalytic step 2 spliceosome"/>
    <property type="evidence" value="ECO:0007669"/>
    <property type="project" value="TreeGrafter"/>
</dbReference>
<feature type="compositionally biased region" description="Low complexity" evidence="6">
    <location>
        <begin position="580"/>
        <end position="591"/>
    </location>
</feature>
<keyword evidence="9" id="KW-1185">Reference proteome</keyword>
<organism evidence="8 9">
    <name type="scientific">Folsomia candida</name>
    <name type="common">Springtail</name>
    <dbReference type="NCBI Taxonomy" id="158441"/>
    <lineage>
        <taxon>Eukaryota</taxon>
        <taxon>Metazoa</taxon>
        <taxon>Ecdysozoa</taxon>
        <taxon>Arthropoda</taxon>
        <taxon>Hexapoda</taxon>
        <taxon>Collembola</taxon>
        <taxon>Entomobryomorpha</taxon>
        <taxon>Isotomoidea</taxon>
        <taxon>Isotomidae</taxon>
        <taxon>Proisotominae</taxon>
        <taxon>Folsomia</taxon>
    </lineage>
</organism>
<evidence type="ECO:0000313" key="9">
    <source>
        <dbReference type="Proteomes" id="UP000198287"/>
    </source>
</evidence>
<feature type="compositionally biased region" description="Acidic residues" evidence="6">
    <location>
        <begin position="613"/>
        <end position="623"/>
    </location>
</feature>
<gene>
    <name evidence="8" type="ORF">Fcan01_12451</name>
</gene>
<dbReference type="InterPro" id="IPR052115">
    <property type="entry name" value="NEXT_complex_subunit_ZCCHC8"/>
</dbReference>
<feature type="region of interest" description="Disordered" evidence="6">
    <location>
        <begin position="215"/>
        <end position="242"/>
    </location>
</feature>